<gene>
    <name evidence="1" type="ORF">CTRU02_215552</name>
</gene>
<proteinExistence type="predicted"/>
<name>A0ACC3YC71_COLTU</name>
<keyword evidence="2" id="KW-1185">Reference proteome</keyword>
<sequence>MPRSIPARDFTVGWVCALPIELAAAAEMMDEEYADLPSQLSDSNIYSFGRIGVHNVVAACLPAGQMGTNQAAIVASQMKVSFPSLRFSLLVGIGGGVPNLENDVDIRLGDVAISQPTGQHGGVIQYDFGKTGADGRIARAGSLNAPPTILLNALAKLRASDVRGKTQVHAYLSQVSSKPEFASPGPGNDTLYHASSLHATGATCAKCRPEDVVSREPRATTKPVLFFGNIASGNQVMKDGLTRDRHSRELGGVLCFEMEAAGLMNNFPCIVIRGICDYADAHKNKRWQPYAAATAAAYGKELLTTIPALVSSKLDEKQDSRLKAYFIVPFGRNENFVGRDAILVQLLERIPPSAYKDTCQKTAIVGLGGVGKTQVAIEAAYRVRDAHPDCSVFWVPAVDTVMFENAYRDIGRALSIHGIEDDEADVKGLVKAALERDGNRSWLLVIDNADDMELLFTNSKLAKYFPSSRKGSILLTTRNEQAATRFSRGRPLYLREMGSIDATQLLHSGLDESQISDTRITTELLGHLAYLPLAIRQASAYMASNKSVTVSKYLRYCKDSDEKLVGLLSKDFEDEDRYDNIQNPVAKTWLISFEHISRDNRLAAEYLGFLCYLAEKDIPLALLPPSEDGIDTDNDMAAEEAISMLMAYAFIQERDTKGRIDIHRLVRLVMRNWVREKGEEEEQVTETIYWLSERFPWPDHENRAVWMTYLPHAQAALRFQDWCTDEEALWDLLATTGRSNELLGKYGEAEQMHRQTLELMQKVLGPENPSTLTSMSNLAGVLKSQGKYEEAEQMHRQTLELSQKVVGLDNPSTLTSMNNLAGVLKSQGKYEEAEQMHRQTLELRQKVLRLENPSTLTSMNNLALVLESQGKYEEAEQMHRQELELSKKVLRPENPSTLTSMNNLAGMLKSQGKYEEAEQMHRQTLELMQEVLGLENPSTLTSMNNLALVLESQGKYEEAEQMHRQTLELRQKVLGLENPSTLTSMNNLALVLESQGKYEEAEQMNRQALKLYKKVLGPENPSTLTSMNNLAGVLESQGKYEEAEQMHRQELELSQKVLGPENPSTLSSMNNLALVLESQGKYEEAEQMNRQALELYKKVLGPENTDTLTSMNNLALVLESQGKYEEAEQMHRQTLEMRQKVLGLENPDTLISKNNLALVLESQGKYEEADQLCRKSLALRVGQRDAFHGSGSANQYGPPEDYVSYIHSPASHTHQ</sequence>
<dbReference type="Proteomes" id="UP000805649">
    <property type="component" value="Unassembled WGS sequence"/>
</dbReference>
<reference evidence="1 2" key="1">
    <citation type="journal article" date="2020" name="Phytopathology">
        <title>Genome Sequence Resources of Colletotrichum truncatum, C. plurivorum, C. musicola, and C. sojae: Four Species Pathogenic to Soybean (Glycine max).</title>
        <authorList>
            <person name="Rogerio F."/>
            <person name="Boufleur T.R."/>
            <person name="Ciampi-Guillardi M."/>
            <person name="Sukno S.A."/>
            <person name="Thon M.R."/>
            <person name="Massola Junior N.S."/>
            <person name="Baroncelli R."/>
        </authorList>
    </citation>
    <scope>NUCLEOTIDE SEQUENCE [LARGE SCALE GENOMIC DNA]</scope>
    <source>
        <strain evidence="1 2">CMES1059</strain>
    </source>
</reference>
<comment type="caution">
    <text evidence="1">The sequence shown here is derived from an EMBL/GenBank/DDBJ whole genome shotgun (WGS) entry which is preliminary data.</text>
</comment>
<organism evidence="1 2">
    <name type="scientific">Colletotrichum truncatum</name>
    <name type="common">Anthracnose fungus</name>
    <name type="synonym">Colletotrichum capsici</name>
    <dbReference type="NCBI Taxonomy" id="5467"/>
    <lineage>
        <taxon>Eukaryota</taxon>
        <taxon>Fungi</taxon>
        <taxon>Dikarya</taxon>
        <taxon>Ascomycota</taxon>
        <taxon>Pezizomycotina</taxon>
        <taxon>Sordariomycetes</taxon>
        <taxon>Hypocreomycetidae</taxon>
        <taxon>Glomerellales</taxon>
        <taxon>Glomerellaceae</taxon>
        <taxon>Colletotrichum</taxon>
        <taxon>Colletotrichum truncatum species complex</taxon>
    </lineage>
</organism>
<protein>
    <submittedName>
        <fullName evidence="1">Uncharacterized protein</fullName>
    </submittedName>
</protein>
<evidence type="ECO:0000313" key="2">
    <source>
        <dbReference type="Proteomes" id="UP000805649"/>
    </source>
</evidence>
<evidence type="ECO:0000313" key="1">
    <source>
        <dbReference type="EMBL" id="KAL0929386.1"/>
    </source>
</evidence>
<accession>A0ACC3YC71</accession>
<dbReference type="EMBL" id="VUJX02000017">
    <property type="protein sequence ID" value="KAL0929386.1"/>
    <property type="molecule type" value="Genomic_DNA"/>
</dbReference>